<evidence type="ECO:0000313" key="1">
    <source>
        <dbReference type="EMBL" id="CAJ1928221.1"/>
    </source>
</evidence>
<sequence>MAPYFPLVQSSGTGKTKLMHEYKKMMDKTDGIHVGLILCHDGSAVEMMAEGGSSMFSRTLDISKISVDGPGRDELHLTKRDDGWHFRCIRWWLRLSNRPSDSSVVGVFAGTTTRLANYYSEPKPSTTSRSANAKYVGGTKLYPPCYQITTTGLVSRTDGTKFGNAGELRDNGNEIITEFDVATQYGRALFGRMHLRRELKDALGNILLRMRGEDKKLSLQKYYSLLATRLQRGQVSSDFASELVASGYAHLTYFSPEQAAVAEIAFLPDPGDVGEVAAAFYMLACVDELRYEQSPGLTQLSVPLEKWIGRLQQSQGADCETAFNSGEEKASVNFIQVCRHHLLHSLKEIQDSGLLRHWYLGGRASYAQASCQAYDMVVPLQYTLDGTLHYCPMLVSVKNRLTYRPKQRESAIEAMEKIFEAAGIETGVCMLLLVGLDQPSAESSSALRFSHNTASTVVGLADLETARFSKAIVDKVSRESQEGYQTIILR</sequence>
<protein>
    <submittedName>
        <fullName evidence="1">Uncharacterized protein</fullName>
    </submittedName>
</protein>
<name>A0AAD2CE88_9STRA</name>
<reference evidence="1" key="1">
    <citation type="submission" date="2023-08" db="EMBL/GenBank/DDBJ databases">
        <authorList>
            <person name="Audoor S."/>
            <person name="Bilcke G."/>
        </authorList>
    </citation>
    <scope>NUCLEOTIDE SEQUENCE</scope>
</reference>
<accession>A0AAD2CE88</accession>
<dbReference type="AlphaFoldDB" id="A0AAD2CE88"/>
<proteinExistence type="predicted"/>
<dbReference type="Proteomes" id="UP001295423">
    <property type="component" value="Unassembled WGS sequence"/>
</dbReference>
<organism evidence="1 2">
    <name type="scientific">Cylindrotheca closterium</name>
    <dbReference type="NCBI Taxonomy" id="2856"/>
    <lineage>
        <taxon>Eukaryota</taxon>
        <taxon>Sar</taxon>
        <taxon>Stramenopiles</taxon>
        <taxon>Ochrophyta</taxon>
        <taxon>Bacillariophyta</taxon>
        <taxon>Bacillariophyceae</taxon>
        <taxon>Bacillariophycidae</taxon>
        <taxon>Bacillariales</taxon>
        <taxon>Bacillariaceae</taxon>
        <taxon>Cylindrotheca</taxon>
    </lineage>
</organism>
<dbReference type="PANTHER" id="PTHR33266">
    <property type="entry name" value="CHROMOSOME 15, WHOLE GENOME SHOTGUN SEQUENCE"/>
    <property type="match status" value="1"/>
</dbReference>
<dbReference type="PANTHER" id="PTHR33266:SF1">
    <property type="entry name" value="F-BOX DOMAIN-CONTAINING PROTEIN"/>
    <property type="match status" value="1"/>
</dbReference>
<evidence type="ECO:0000313" key="2">
    <source>
        <dbReference type="Proteomes" id="UP001295423"/>
    </source>
</evidence>
<dbReference type="EMBL" id="CAKOGP040000036">
    <property type="protein sequence ID" value="CAJ1928221.1"/>
    <property type="molecule type" value="Genomic_DNA"/>
</dbReference>
<keyword evidence="2" id="KW-1185">Reference proteome</keyword>
<comment type="caution">
    <text evidence="1">The sequence shown here is derived from an EMBL/GenBank/DDBJ whole genome shotgun (WGS) entry which is preliminary data.</text>
</comment>
<gene>
    <name evidence="1" type="ORF">CYCCA115_LOCUS1421</name>
</gene>